<dbReference type="AlphaFoldDB" id="A0A0V0TGI6"/>
<comment type="caution">
    <text evidence="2">The sequence shown here is derived from an EMBL/GenBank/DDBJ whole genome shotgun (WGS) entry which is preliminary data.</text>
</comment>
<feature type="chain" id="PRO_5006869113" evidence="1">
    <location>
        <begin position="19"/>
        <end position="109"/>
    </location>
</feature>
<proteinExistence type="predicted"/>
<keyword evidence="3" id="KW-1185">Reference proteome</keyword>
<name>A0A0V0TGI6_9BILA</name>
<evidence type="ECO:0000313" key="3">
    <source>
        <dbReference type="Proteomes" id="UP000055048"/>
    </source>
</evidence>
<sequence>MEFIAFLVLLNTVHYTVLKVQSIMQTSLSLPTYSIGNFTKVPIMTKKIKKCLSLVDKLVNSKQVSIYSDQEYNIYKSTVQTRLTKNKDIQIDAALHSRKTKAAHATRHL</sequence>
<reference evidence="2 3" key="1">
    <citation type="submission" date="2015-01" db="EMBL/GenBank/DDBJ databases">
        <title>Evolution of Trichinella species and genotypes.</title>
        <authorList>
            <person name="Korhonen P.K."/>
            <person name="Edoardo P."/>
            <person name="Giuseppe L.R."/>
            <person name="Gasser R.B."/>
        </authorList>
    </citation>
    <scope>NUCLEOTIDE SEQUENCE [LARGE SCALE GENOMIC DNA]</scope>
    <source>
        <strain evidence="2">ISS417</strain>
    </source>
</reference>
<keyword evidence="1" id="KW-0732">Signal</keyword>
<accession>A0A0V0TGI6</accession>
<protein>
    <submittedName>
        <fullName evidence="2">Uncharacterized protein</fullName>
    </submittedName>
</protein>
<dbReference type="EMBL" id="JYDJ01000283">
    <property type="protein sequence ID" value="KRX38062.1"/>
    <property type="molecule type" value="Genomic_DNA"/>
</dbReference>
<evidence type="ECO:0000313" key="2">
    <source>
        <dbReference type="EMBL" id="KRX38062.1"/>
    </source>
</evidence>
<dbReference type="Proteomes" id="UP000055048">
    <property type="component" value="Unassembled WGS sequence"/>
</dbReference>
<feature type="signal peptide" evidence="1">
    <location>
        <begin position="1"/>
        <end position="18"/>
    </location>
</feature>
<evidence type="ECO:0000256" key="1">
    <source>
        <dbReference type="SAM" id="SignalP"/>
    </source>
</evidence>
<organism evidence="2 3">
    <name type="scientific">Trichinella murrelli</name>
    <dbReference type="NCBI Taxonomy" id="144512"/>
    <lineage>
        <taxon>Eukaryota</taxon>
        <taxon>Metazoa</taxon>
        <taxon>Ecdysozoa</taxon>
        <taxon>Nematoda</taxon>
        <taxon>Enoplea</taxon>
        <taxon>Dorylaimia</taxon>
        <taxon>Trichinellida</taxon>
        <taxon>Trichinellidae</taxon>
        <taxon>Trichinella</taxon>
    </lineage>
</organism>
<gene>
    <name evidence="2" type="ORF">T05_8398</name>
</gene>